<dbReference type="PANTHER" id="PTHR30537:SF3">
    <property type="entry name" value="TRANSCRIPTIONAL REGULATORY PROTEIN"/>
    <property type="match status" value="1"/>
</dbReference>
<evidence type="ECO:0000256" key="2">
    <source>
        <dbReference type="ARBA" id="ARBA00023015"/>
    </source>
</evidence>
<evidence type="ECO:0000256" key="3">
    <source>
        <dbReference type="ARBA" id="ARBA00023125"/>
    </source>
</evidence>
<reference evidence="6 7" key="1">
    <citation type="submission" date="2019-10" db="EMBL/GenBank/DDBJ databases">
        <title>Epibacterium sp. nov., isolated from seawater.</title>
        <authorList>
            <person name="Zhang X."/>
            <person name="Li N."/>
        </authorList>
    </citation>
    <scope>NUCLEOTIDE SEQUENCE [LARGE SCALE GENOMIC DNA]</scope>
    <source>
        <strain evidence="6 7">SM1979</strain>
    </source>
</reference>
<protein>
    <submittedName>
        <fullName evidence="6">LysR family transcriptional regulator</fullName>
    </submittedName>
</protein>
<proteinExistence type="inferred from homology"/>
<dbReference type="InterPro" id="IPR000847">
    <property type="entry name" value="LysR_HTH_N"/>
</dbReference>
<keyword evidence="4" id="KW-0804">Transcription</keyword>
<dbReference type="Pfam" id="PF00126">
    <property type="entry name" value="HTH_1"/>
    <property type="match status" value="1"/>
</dbReference>
<name>A0A843YEV7_9RHOB</name>
<dbReference type="Proteomes" id="UP000444174">
    <property type="component" value="Unassembled WGS sequence"/>
</dbReference>
<dbReference type="SUPFAM" id="SSF46785">
    <property type="entry name" value="Winged helix' DNA-binding domain"/>
    <property type="match status" value="1"/>
</dbReference>
<evidence type="ECO:0000313" key="6">
    <source>
        <dbReference type="EMBL" id="MQQ07994.1"/>
    </source>
</evidence>
<organism evidence="6 7">
    <name type="scientific">Tritonibacter litoralis</name>
    <dbReference type="NCBI Taxonomy" id="2662264"/>
    <lineage>
        <taxon>Bacteria</taxon>
        <taxon>Pseudomonadati</taxon>
        <taxon>Pseudomonadota</taxon>
        <taxon>Alphaproteobacteria</taxon>
        <taxon>Rhodobacterales</taxon>
        <taxon>Paracoccaceae</taxon>
        <taxon>Tritonibacter</taxon>
    </lineage>
</organism>
<accession>A0A843YEV7</accession>
<evidence type="ECO:0000259" key="5">
    <source>
        <dbReference type="PROSITE" id="PS50931"/>
    </source>
</evidence>
<dbReference type="RefSeq" id="WP_153214924.1">
    <property type="nucleotide sequence ID" value="NZ_WIBF01000002.1"/>
</dbReference>
<dbReference type="EMBL" id="WIBF01000002">
    <property type="protein sequence ID" value="MQQ07994.1"/>
    <property type="molecule type" value="Genomic_DNA"/>
</dbReference>
<dbReference type="GO" id="GO:0006351">
    <property type="term" value="P:DNA-templated transcription"/>
    <property type="evidence" value="ECO:0007669"/>
    <property type="project" value="TreeGrafter"/>
</dbReference>
<dbReference type="Gene3D" id="1.10.10.10">
    <property type="entry name" value="Winged helix-like DNA-binding domain superfamily/Winged helix DNA-binding domain"/>
    <property type="match status" value="1"/>
</dbReference>
<evidence type="ECO:0000256" key="1">
    <source>
        <dbReference type="ARBA" id="ARBA00009437"/>
    </source>
</evidence>
<comment type="caution">
    <text evidence="6">The sequence shown here is derived from an EMBL/GenBank/DDBJ whole genome shotgun (WGS) entry which is preliminary data.</text>
</comment>
<dbReference type="Pfam" id="PF03466">
    <property type="entry name" value="LysR_substrate"/>
    <property type="match status" value="1"/>
</dbReference>
<dbReference type="PANTHER" id="PTHR30537">
    <property type="entry name" value="HTH-TYPE TRANSCRIPTIONAL REGULATOR"/>
    <property type="match status" value="1"/>
</dbReference>
<evidence type="ECO:0000313" key="7">
    <source>
        <dbReference type="Proteomes" id="UP000444174"/>
    </source>
</evidence>
<gene>
    <name evidence="6" type="ORF">GFB49_05970</name>
</gene>
<sequence>MERPEPDIWRDLAVLLAVGEAQSAFAAADALGLSQTDVAQRIDMLEARIGSVLVNRTGPNWVLTTKGKDLAHRARSIADLVQRGSRPTLRGSSRPIVLSCPELFFEHLLLPVWYRIHREIPSQPMKLRNAVSVLDQSTKGNDLTLCLGKGPRKPGVEGHEVGQVTFRLFVHKRLLNSVTDVPPCHFTVDNPQLAVPDLVWPELGQTRRVSCQNLAMVAAAVKSGQGIGLLPDFVAHQDRALVPLAGAELPPFGLWILSQPGRSDTGRIGALRSLLEREIVPFLTAHSVSRH</sequence>
<keyword evidence="2" id="KW-0805">Transcription regulation</keyword>
<keyword evidence="3" id="KW-0238">DNA-binding</keyword>
<dbReference type="GO" id="GO:0043565">
    <property type="term" value="F:sequence-specific DNA binding"/>
    <property type="evidence" value="ECO:0007669"/>
    <property type="project" value="TreeGrafter"/>
</dbReference>
<comment type="similarity">
    <text evidence="1">Belongs to the LysR transcriptional regulatory family.</text>
</comment>
<evidence type="ECO:0000256" key="4">
    <source>
        <dbReference type="ARBA" id="ARBA00023163"/>
    </source>
</evidence>
<keyword evidence="7" id="KW-1185">Reference proteome</keyword>
<dbReference type="InterPro" id="IPR036388">
    <property type="entry name" value="WH-like_DNA-bd_sf"/>
</dbReference>
<dbReference type="Gene3D" id="3.40.190.290">
    <property type="match status" value="1"/>
</dbReference>
<dbReference type="AlphaFoldDB" id="A0A843YEV7"/>
<dbReference type="InterPro" id="IPR005119">
    <property type="entry name" value="LysR_subst-bd"/>
</dbReference>
<dbReference type="PROSITE" id="PS50931">
    <property type="entry name" value="HTH_LYSR"/>
    <property type="match status" value="1"/>
</dbReference>
<dbReference type="InterPro" id="IPR036390">
    <property type="entry name" value="WH_DNA-bd_sf"/>
</dbReference>
<dbReference type="GO" id="GO:0003700">
    <property type="term" value="F:DNA-binding transcription factor activity"/>
    <property type="evidence" value="ECO:0007669"/>
    <property type="project" value="InterPro"/>
</dbReference>
<dbReference type="SUPFAM" id="SSF53850">
    <property type="entry name" value="Periplasmic binding protein-like II"/>
    <property type="match status" value="1"/>
</dbReference>
<feature type="domain" description="HTH lysR-type" evidence="5">
    <location>
        <begin position="7"/>
        <end position="64"/>
    </location>
</feature>
<dbReference type="InterPro" id="IPR058163">
    <property type="entry name" value="LysR-type_TF_proteobact-type"/>
</dbReference>